<comment type="similarity">
    <text evidence="1">Belongs to the glycosyltransferase group 1 family. Glycosyltransferase 4 subfamily.</text>
</comment>
<dbReference type="EMBL" id="BAAAVS010000002">
    <property type="protein sequence ID" value="GAA3025361.1"/>
    <property type="molecule type" value="Genomic_DNA"/>
</dbReference>
<dbReference type="SUPFAM" id="SSF53756">
    <property type="entry name" value="UDP-Glycosyltransferase/glycogen phosphorylase"/>
    <property type="match status" value="1"/>
</dbReference>
<reference evidence="6 7" key="1">
    <citation type="journal article" date="2019" name="Int. J. Syst. Evol. Microbiol.">
        <title>The Global Catalogue of Microorganisms (GCM) 10K type strain sequencing project: providing services to taxonomists for standard genome sequencing and annotation.</title>
        <authorList>
            <consortium name="The Broad Institute Genomics Platform"/>
            <consortium name="The Broad Institute Genome Sequencing Center for Infectious Disease"/>
            <person name="Wu L."/>
            <person name="Ma J."/>
        </authorList>
    </citation>
    <scope>NUCLEOTIDE SEQUENCE [LARGE SCALE GENOMIC DNA]</scope>
    <source>
        <strain evidence="6 7">JCM 14234</strain>
    </source>
</reference>
<dbReference type="Pfam" id="PF13439">
    <property type="entry name" value="Glyco_transf_4"/>
    <property type="match status" value="1"/>
</dbReference>
<evidence type="ECO:0000259" key="5">
    <source>
        <dbReference type="Pfam" id="PF13439"/>
    </source>
</evidence>
<dbReference type="PANTHER" id="PTHR12526:SF640">
    <property type="entry name" value="COLANIC ACID BIOSYNTHESIS GLYCOSYLTRANSFERASE WCAL-RELATED"/>
    <property type="match status" value="1"/>
</dbReference>
<sequence length="405" mass="43512">MGILVGVMSAAATPAVVLLCWRDLDHPQGGGSERYVQRVGAELARRGARVTLLTAAFPGCDDEVTVDGVRIVRRGGRLSVYPRALMLLLGARVGLGPLRGASPDIVVDTQNGVPFFASLVTRRVVVLVHHCHREQWPVAGPLLSRVGWWIESRLSPWIHRRRRYVTVSEPSRTELIALGVDEDRVTVVRAGIDPPLSVEAMPSGHRLVVLSRLVPHKQIEHALDAVAALRDDVPGLGLDVVGGGWWDAELRAHARSLGVADRVVFHGHVSEERKHELLAGARVHLMPSRKEGWGIAVIEAAQHGVPTIGYRASAGLTDSIDDGVTGLLVDSRDDLIAATRTLLADPAVTRSLGSAAREAAQGYSWSATADGFDEVFGRVNPLFVSGSGAEVLDPIAPAPRSLNQR</sequence>
<evidence type="ECO:0000256" key="1">
    <source>
        <dbReference type="ARBA" id="ARBA00009481"/>
    </source>
</evidence>
<evidence type="ECO:0000256" key="2">
    <source>
        <dbReference type="ARBA" id="ARBA00022676"/>
    </source>
</evidence>
<dbReference type="CDD" id="cd03801">
    <property type="entry name" value="GT4_PimA-like"/>
    <property type="match status" value="1"/>
</dbReference>
<proteinExistence type="inferred from homology"/>
<evidence type="ECO:0000313" key="7">
    <source>
        <dbReference type="Proteomes" id="UP001501035"/>
    </source>
</evidence>
<comment type="caution">
    <text evidence="6">The sequence shown here is derived from an EMBL/GenBank/DDBJ whole genome shotgun (WGS) entry which is preliminary data.</text>
</comment>
<dbReference type="PANTHER" id="PTHR12526">
    <property type="entry name" value="GLYCOSYLTRANSFERASE"/>
    <property type="match status" value="1"/>
</dbReference>
<dbReference type="Gene3D" id="3.40.50.2000">
    <property type="entry name" value="Glycogen Phosphorylase B"/>
    <property type="match status" value="2"/>
</dbReference>
<evidence type="ECO:0000259" key="4">
    <source>
        <dbReference type="Pfam" id="PF00534"/>
    </source>
</evidence>
<evidence type="ECO:0000256" key="3">
    <source>
        <dbReference type="ARBA" id="ARBA00022679"/>
    </source>
</evidence>
<gene>
    <name evidence="6" type="ORF">GCM10010528_04100</name>
</gene>
<protein>
    <submittedName>
        <fullName evidence="6">Glycosyltransferase family 4 protein</fullName>
    </submittedName>
</protein>
<dbReference type="Proteomes" id="UP001501035">
    <property type="component" value="Unassembled WGS sequence"/>
</dbReference>
<dbReference type="Pfam" id="PF00534">
    <property type="entry name" value="Glycos_transf_1"/>
    <property type="match status" value="1"/>
</dbReference>
<keyword evidence="2" id="KW-0328">Glycosyltransferase</keyword>
<feature type="domain" description="Glycosyltransferase subfamily 4-like N-terminal" evidence="5">
    <location>
        <begin position="30"/>
        <end position="194"/>
    </location>
</feature>
<evidence type="ECO:0000313" key="6">
    <source>
        <dbReference type="EMBL" id="GAA3025361.1"/>
    </source>
</evidence>
<name>A0ABN3YC70_9ACTN</name>
<dbReference type="InterPro" id="IPR001296">
    <property type="entry name" value="Glyco_trans_1"/>
</dbReference>
<keyword evidence="7" id="KW-1185">Reference proteome</keyword>
<feature type="domain" description="Glycosyl transferase family 1" evidence="4">
    <location>
        <begin position="207"/>
        <end position="358"/>
    </location>
</feature>
<organism evidence="6 7">
    <name type="scientific">Gordonia defluvii</name>
    <dbReference type="NCBI Taxonomy" id="283718"/>
    <lineage>
        <taxon>Bacteria</taxon>
        <taxon>Bacillati</taxon>
        <taxon>Actinomycetota</taxon>
        <taxon>Actinomycetes</taxon>
        <taxon>Mycobacteriales</taxon>
        <taxon>Gordoniaceae</taxon>
        <taxon>Gordonia</taxon>
    </lineage>
</organism>
<accession>A0ABN3YC70</accession>
<keyword evidence="3" id="KW-0808">Transferase</keyword>
<dbReference type="InterPro" id="IPR028098">
    <property type="entry name" value="Glyco_trans_4-like_N"/>
</dbReference>